<dbReference type="KEGG" id="cle:Clole_2799"/>
<dbReference type="Pfam" id="PF10552">
    <property type="entry name" value="ORF6C"/>
    <property type="match status" value="1"/>
</dbReference>
<feature type="coiled-coil region" evidence="1">
    <location>
        <begin position="121"/>
        <end position="151"/>
    </location>
</feature>
<dbReference type="PROSITE" id="PS51750">
    <property type="entry name" value="BRO_N"/>
    <property type="match status" value="1"/>
</dbReference>
<dbReference type="InterPro" id="IPR003497">
    <property type="entry name" value="BRO_N_domain"/>
</dbReference>
<keyword evidence="4" id="KW-1185">Reference proteome</keyword>
<dbReference type="Proteomes" id="UP000008467">
    <property type="component" value="Chromosome"/>
</dbReference>
<evidence type="ECO:0000313" key="3">
    <source>
        <dbReference type="EMBL" id="ADZ84498.1"/>
    </source>
</evidence>
<proteinExistence type="predicted"/>
<reference evidence="3 4" key="1">
    <citation type="journal article" date="2011" name="J. Bacteriol.">
        <title>Complete genome sequence of the cellulose-degrading bacterium Cellulosilyticum lentocellum.</title>
        <authorList>
            <consortium name="US DOE Joint Genome Institute"/>
            <person name="Miller D.A."/>
            <person name="Suen G."/>
            <person name="Bruce D."/>
            <person name="Copeland A."/>
            <person name="Cheng J.F."/>
            <person name="Detter C."/>
            <person name="Goodwin L.A."/>
            <person name="Han C.S."/>
            <person name="Hauser L.J."/>
            <person name="Land M.L."/>
            <person name="Lapidus A."/>
            <person name="Lucas S."/>
            <person name="Meincke L."/>
            <person name="Pitluck S."/>
            <person name="Tapia R."/>
            <person name="Teshima H."/>
            <person name="Woyke T."/>
            <person name="Fox B.G."/>
            <person name="Angert E.R."/>
            <person name="Currie C.R."/>
        </authorList>
    </citation>
    <scope>NUCLEOTIDE SEQUENCE [LARGE SCALE GENOMIC DNA]</scope>
    <source>
        <strain evidence="4">ATCC 49066 / DSM 5427 / NCIMB 11756 / RHM5</strain>
    </source>
</reference>
<dbReference type="eggNOG" id="COG3646">
    <property type="taxonomic scope" value="Bacteria"/>
</dbReference>
<dbReference type="InterPro" id="IPR018878">
    <property type="entry name" value="ORF6C_dom"/>
</dbReference>
<evidence type="ECO:0000256" key="1">
    <source>
        <dbReference type="SAM" id="Coils"/>
    </source>
</evidence>
<gene>
    <name evidence="3" type="ordered locus">Clole_2799</name>
</gene>
<dbReference type="STRING" id="642492.Clole_2799"/>
<keyword evidence="1" id="KW-0175">Coiled coil</keyword>
<protein>
    <submittedName>
        <fullName evidence="3">Prophage antirepressor</fullName>
    </submittedName>
</protein>
<accession>F2JK83</accession>
<dbReference type="EMBL" id="CP002582">
    <property type="protein sequence ID" value="ADZ84498.1"/>
    <property type="molecule type" value="Genomic_DNA"/>
</dbReference>
<dbReference type="eggNOG" id="COG3617">
    <property type="taxonomic scope" value="Bacteria"/>
</dbReference>
<dbReference type="AlphaFoldDB" id="F2JK83"/>
<evidence type="ECO:0000259" key="2">
    <source>
        <dbReference type="PROSITE" id="PS51750"/>
    </source>
</evidence>
<name>F2JK83_CELLD</name>
<evidence type="ECO:0000313" key="4">
    <source>
        <dbReference type="Proteomes" id="UP000008467"/>
    </source>
</evidence>
<dbReference type="SMART" id="SM01040">
    <property type="entry name" value="Bro-N"/>
    <property type="match status" value="1"/>
</dbReference>
<dbReference type="Pfam" id="PF02498">
    <property type="entry name" value="Bro-N"/>
    <property type="match status" value="1"/>
</dbReference>
<organism evidence="3 4">
    <name type="scientific">Cellulosilyticum lentocellum (strain ATCC 49066 / DSM 5427 / NCIMB 11756 / RHM5)</name>
    <name type="common">Clostridium lentocellum</name>
    <dbReference type="NCBI Taxonomy" id="642492"/>
    <lineage>
        <taxon>Bacteria</taxon>
        <taxon>Bacillati</taxon>
        <taxon>Bacillota</taxon>
        <taxon>Clostridia</taxon>
        <taxon>Lachnospirales</taxon>
        <taxon>Cellulosilyticaceae</taxon>
        <taxon>Cellulosilyticum</taxon>
    </lineage>
</organism>
<dbReference type="RefSeq" id="WP_013657779.1">
    <property type="nucleotide sequence ID" value="NC_015275.1"/>
</dbReference>
<dbReference type="HOGENOM" id="CLU_046670_8_3_9"/>
<feature type="domain" description="Bro-N" evidence="2">
    <location>
        <begin position="1"/>
        <end position="109"/>
    </location>
</feature>
<sequence length="249" mass="28681">MQELMIFEGKQVEVFEFQGKVLFNPKHVAECLGIKNVNDNISRMNENQVIKLKNSDIGKTDIRKLNNAGENFLTESGVYKLIFKSHKEEAERFQDWVTDVVLTSIRKTGTYSTGQKPTSAMEELRMHYRALEEHSQEIQEVKAEVADLKDNMPLFNVECKEIQSLVKKTGTKVLGGYKSNAYNDNSLRGKVYSDIQKQLRREFGVEKYEAIKRSQFDVAKQIVDEYKAPTVLIQEINLLNSQTTLFDKK</sequence>